<dbReference type="InterPro" id="IPR027417">
    <property type="entry name" value="P-loop_NTPase"/>
</dbReference>
<keyword evidence="5 9" id="KW-0547">Nucleotide-binding</keyword>
<evidence type="ECO:0000256" key="5">
    <source>
        <dbReference type="ARBA" id="ARBA00022741"/>
    </source>
</evidence>
<keyword evidence="6 9" id="KW-0067">ATP-binding</keyword>
<evidence type="ECO:0000256" key="6">
    <source>
        <dbReference type="ARBA" id="ARBA00022840"/>
    </source>
</evidence>
<proteinExistence type="predicted"/>
<protein>
    <submittedName>
        <fullName evidence="13">S-DNA-T family DNA segregation ATPase FtsK/SpoIIIE</fullName>
    </submittedName>
</protein>
<dbReference type="GO" id="GO:0005524">
    <property type="term" value="F:ATP binding"/>
    <property type="evidence" value="ECO:0007669"/>
    <property type="project" value="UniProtKB-UniRule"/>
</dbReference>
<reference evidence="13 14" key="1">
    <citation type="submission" date="2017-10" db="EMBL/GenBank/DDBJ databases">
        <title>Sequencing the genomes of 1000 actinobacteria strains.</title>
        <authorList>
            <person name="Klenk H.-P."/>
        </authorList>
    </citation>
    <scope>NUCLEOTIDE SEQUENCE [LARGE SCALE GENOMIC DNA]</scope>
    <source>
        <strain evidence="13 14">DSM 21801</strain>
    </source>
</reference>
<accession>A0A2A9D4L9</accession>
<dbReference type="InterPro" id="IPR023837">
    <property type="entry name" value="EccCb-like_Actinobacteria"/>
</dbReference>
<dbReference type="InterPro" id="IPR050206">
    <property type="entry name" value="FtsK/SpoIIIE/SftA"/>
</dbReference>
<feature type="domain" description="FtsK" evidence="12">
    <location>
        <begin position="488"/>
        <end position="689"/>
    </location>
</feature>
<evidence type="ECO:0000256" key="7">
    <source>
        <dbReference type="ARBA" id="ARBA00022989"/>
    </source>
</evidence>
<dbReference type="NCBIfam" id="TIGR03925">
    <property type="entry name" value="T7SS_EccC_b"/>
    <property type="match status" value="1"/>
</dbReference>
<dbReference type="SUPFAM" id="SSF52540">
    <property type="entry name" value="P-loop containing nucleoside triphosphate hydrolases"/>
    <property type="match status" value="3"/>
</dbReference>
<dbReference type="NCBIfam" id="TIGR03924">
    <property type="entry name" value="T7SS_EccC_a"/>
    <property type="match status" value="1"/>
</dbReference>
<keyword evidence="3 11" id="KW-0812">Transmembrane</keyword>
<evidence type="ECO:0000256" key="1">
    <source>
        <dbReference type="ARBA" id="ARBA00004651"/>
    </source>
</evidence>
<feature type="binding site" evidence="9">
    <location>
        <begin position="511"/>
        <end position="518"/>
    </location>
    <ligand>
        <name>ATP</name>
        <dbReference type="ChEBI" id="CHEBI:30616"/>
    </ligand>
</feature>
<dbReference type="InterPro" id="IPR002543">
    <property type="entry name" value="FtsK_dom"/>
</dbReference>
<comment type="caution">
    <text evidence="13">The sequence shown here is derived from an EMBL/GenBank/DDBJ whole genome shotgun (WGS) entry which is preliminary data.</text>
</comment>
<keyword evidence="8 11" id="KW-0472">Membrane</keyword>
<dbReference type="Proteomes" id="UP000224915">
    <property type="component" value="Unassembled WGS sequence"/>
</dbReference>
<dbReference type="PROSITE" id="PS50901">
    <property type="entry name" value="FTSK"/>
    <property type="match status" value="2"/>
</dbReference>
<evidence type="ECO:0000256" key="4">
    <source>
        <dbReference type="ARBA" id="ARBA00022737"/>
    </source>
</evidence>
<feature type="transmembrane region" description="Helical" evidence="11">
    <location>
        <begin position="63"/>
        <end position="84"/>
    </location>
</feature>
<evidence type="ECO:0000313" key="14">
    <source>
        <dbReference type="Proteomes" id="UP000224915"/>
    </source>
</evidence>
<dbReference type="GO" id="GO:0003677">
    <property type="term" value="F:DNA binding"/>
    <property type="evidence" value="ECO:0007669"/>
    <property type="project" value="InterPro"/>
</dbReference>
<evidence type="ECO:0000256" key="9">
    <source>
        <dbReference type="PROSITE-ProRule" id="PRU00289"/>
    </source>
</evidence>
<dbReference type="PANTHER" id="PTHR22683">
    <property type="entry name" value="SPORULATION PROTEIN RELATED"/>
    <property type="match status" value="1"/>
</dbReference>
<dbReference type="PANTHER" id="PTHR22683:SF1">
    <property type="entry name" value="TYPE VII SECRETION SYSTEM PROTEIN ESSC"/>
    <property type="match status" value="1"/>
</dbReference>
<dbReference type="GO" id="GO:0005886">
    <property type="term" value="C:plasma membrane"/>
    <property type="evidence" value="ECO:0007669"/>
    <property type="project" value="UniProtKB-SubCell"/>
</dbReference>
<keyword evidence="7 11" id="KW-1133">Transmembrane helix</keyword>
<keyword evidence="14" id="KW-1185">Reference proteome</keyword>
<evidence type="ECO:0000256" key="3">
    <source>
        <dbReference type="ARBA" id="ARBA00022692"/>
    </source>
</evidence>
<dbReference type="InterPro" id="IPR003593">
    <property type="entry name" value="AAA+_ATPase"/>
</dbReference>
<dbReference type="Gene3D" id="3.40.50.300">
    <property type="entry name" value="P-loop containing nucleotide triphosphate hydrolases"/>
    <property type="match status" value="3"/>
</dbReference>
<name>A0A2A9D4L9_9MICO</name>
<dbReference type="RefSeq" id="WP_169925993.1">
    <property type="nucleotide sequence ID" value="NZ_PDJD01000001.1"/>
</dbReference>
<evidence type="ECO:0000256" key="10">
    <source>
        <dbReference type="SAM" id="MobiDB-lite"/>
    </source>
</evidence>
<evidence type="ECO:0000256" key="8">
    <source>
        <dbReference type="ARBA" id="ARBA00023136"/>
    </source>
</evidence>
<feature type="domain" description="FtsK" evidence="12">
    <location>
        <begin position="813"/>
        <end position="1001"/>
    </location>
</feature>
<evidence type="ECO:0000256" key="11">
    <source>
        <dbReference type="SAM" id="Phobius"/>
    </source>
</evidence>
<comment type="subcellular location">
    <subcellularLocation>
        <location evidence="1">Cell membrane</location>
        <topology evidence="1">Multi-pass membrane protein</topology>
    </subcellularLocation>
</comment>
<sequence>MRAASPPAPLPPARPEGVLHVEAPPDLLRPEGGLSGLMMAMPAIGSVGSVALIAFGSPGSTSVLRYVFAGCVLMASLGFVVAMVTRNRVKHARAVTASRRGYLTHLDGQRHAVLRAARAQRAHDLWHLPPPSALAVLIEAGDRVWERTSADSDLLLTRLGTSPQDLALRLEPAAPGPMSDPDPTASAALQRFLATHAVQHDLPLGLDLRDHSHLQVHAEATTAGLERARGLVRALLCHLATFTSAQEVRIAVVRTATDGSITSVPVAPGPPSDSDTDPAPRPGGSPDADPDPHPSWSWLRWLPHACDPGDPDSLPASGTWPTLQTAVRALDLDARPAYSPLHAMAAPHVVLVVDGPIPPGAEGSRVRDGVQGVTVVSVDPRPGDIPPFGALVRLVGGSVLQRGAGPVAPLRPDSLSAPEATAIARRLAAPAAARCRSQGQHGAPSSLMELLGLPPRPESGDITTVRRTWQARAEEARLHVPLGVDEQGAPVMLDLKESAEGGLGPHGLLIGATGSGKSEVLRTLVLALTLTHDPEQLNLLLVDFKGGATFAPIAPLPHVSAVITNLGEELDLVERMAQSLQGELTRRQELLRRTGPFAGVAEYERARRGGREDLEPLPTLLIVCDEFSELLAARPEFAETFAAIGRLGRSLRVHLLLASQRLEEGRLRGLESHLSYRIGLRTFSAAESRQVLGVPDAHTLPAEPGLGLLRGAPTQLRAFRASYVSGPAPTPALTPTPEPGAPDTLLSACVAAMTDLGAPAHRIWLPPLTSAPALGALLGDLAEDPTLGLHSPTWREHRALPVAVVDLPREQRRETLTVPLDGAGGNIAVVGGPRSGTSTALRTIVAALALTHTPLEVQVFALDLSGGLGPVHAWPQVAGYARRRESDVVRRSVAEVATILRQREGFFADHGIDSITDYRARRAPGCDDGYGEIYLVIDDYAALRADHEDLTPVVQDIAARGLAFGVHIIVSAKRWLDLRAALKDALGTRLELRLGETTDSVHSRRLAQSVPADVPGRGLTPQGHAMLLALPLADQSRASDGEAQWAARLTAAWRGPAGPRLRLLPDRISRQEITSGGIVREDAIPPGTPDRPTAPSIMLGLEEESLHPFLLDGNERVLTVFGDAGSGKSSLLRLLAQEVTHHAPSGAGDQVLVLDPRRSLLSDVAEPALLGYAASHEAALAQVTSLAEYLRGRLPGAEVTPAQLRTRSWWHGAEVTVLADDYDLLTTSQGSALAPLVPLLPFAADIGLRLVFTRRTGGAARASFDPVLQAARDLGAPGILLSGDPAEGALVGGVKARHAPPGRALLVHRGQTRVLQLAYEPPRA</sequence>
<dbReference type="SMART" id="SM00382">
    <property type="entry name" value="AAA"/>
    <property type="match status" value="3"/>
</dbReference>
<feature type="region of interest" description="Disordered" evidence="10">
    <location>
        <begin position="260"/>
        <end position="296"/>
    </location>
</feature>
<dbReference type="Pfam" id="PF01580">
    <property type="entry name" value="FtsK_SpoIIIE"/>
    <property type="match status" value="2"/>
</dbReference>
<evidence type="ECO:0000259" key="12">
    <source>
        <dbReference type="PROSITE" id="PS50901"/>
    </source>
</evidence>
<dbReference type="EMBL" id="PDJD01000001">
    <property type="protein sequence ID" value="PFG21276.1"/>
    <property type="molecule type" value="Genomic_DNA"/>
</dbReference>
<feature type="binding site" evidence="9">
    <location>
        <begin position="831"/>
        <end position="838"/>
    </location>
    <ligand>
        <name>ATP</name>
        <dbReference type="ChEBI" id="CHEBI:30616"/>
    </ligand>
</feature>
<evidence type="ECO:0000313" key="13">
    <source>
        <dbReference type="EMBL" id="PFG21276.1"/>
    </source>
</evidence>
<organism evidence="13 14">
    <name type="scientific">Serinibacter salmoneus</name>
    <dbReference type="NCBI Taxonomy" id="556530"/>
    <lineage>
        <taxon>Bacteria</taxon>
        <taxon>Bacillati</taxon>
        <taxon>Actinomycetota</taxon>
        <taxon>Actinomycetes</taxon>
        <taxon>Micrococcales</taxon>
        <taxon>Beutenbergiaceae</taxon>
        <taxon>Serinibacter</taxon>
    </lineage>
</organism>
<keyword evidence="4" id="KW-0677">Repeat</keyword>
<keyword evidence="2" id="KW-1003">Cell membrane</keyword>
<gene>
    <name evidence="13" type="ORF">ATL40_2903</name>
</gene>
<dbReference type="InterPro" id="IPR023836">
    <property type="entry name" value="EccCa-like_Actinobacteria"/>
</dbReference>
<evidence type="ECO:0000256" key="2">
    <source>
        <dbReference type="ARBA" id="ARBA00022475"/>
    </source>
</evidence>
<feature type="transmembrane region" description="Helical" evidence="11">
    <location>
        <begin position="34"/>
        <end position="56"/>
    </location>
</feature>